<dbReference type="GO" id="GO:0008270">
    <property type="term" value="F:zinc ion binding"/>
    <property type="evidence" value="ECO:0007669"/>
    <property type="project" value="UniProtKB-KW"/>
</dbReference>
<evidence type="ECO:0000256" key="1">
    <source>
        <dbReference type="ARBA" id="ARBA00022723"/>
    </source>
</evidence>
<reference evidence="5 6" key="1">
    <citation type="submission" date="2019-02" db="EMBL/GenBank/DDBJ databases">
        <title>Shewanella sp. D4-2 isolated from Dokdo Island.</title>
        <authorList>
            <person name="Baek K."/>
        </authorList>
    </citation>
    <scope>NUCLEOTIDE SEQUENCE [LARGE SCALE GENOMIC DNA]</scope>
    <source>
        <strain evidence="5 6">D4-2</strain>
    </source>
</reference>
<keyword evidence="3" id="KW-0862">Zinc</keyword>
<keyword evidence="6" id="KW-1185">Reference proteome</keyword>
<evidence type="ECO:0000256" key="3">
    <source>
        <dbReference type="ARBA" id="ARBA00022833"/>
    </source>
</evidence>
<protein>
    <submittedName>
        <fullName evidence="5">DUF2007 domain-containing protein</fullName>
    </submittedName>
</protein>
<dbReference type="Proteomes" id="UP000291106">
    <property type="component" value="Chromosome"/>
</dbReference>
<evidence type="ECO:0000256" key="2">
    <source>
        <dbReference type="ARBA" id="ARBA00022771"/>
    </source>
</evidence>
<keyword evidence="1" id="KW-0479">Metal-binding</keyword>
<accession>A0A411PKN1</accession>
<dbReference type="KEGG" id="smai:EXU30_16405"/>
<evidence type="ECO:0000313" key="6">
    <source>
        <dbReference type="Proteomes" id="UP000291106"/>
    </source>
</evidence>
<organism evidence="5 6">
    <name type="scientific">Shewanella maritima</name>
    <dbReference type="NCBI Taxonomy" id="2520507"/>
    <lineage>
        <taxon>Bacteria</taxon>
        <taxon>Pseudomonadati</taxon>
        <taxon>Pseudomonadota</taxon>
        <taxon>Gammaproteobacteria</taxon>
        <taxon>Alteromonadales</taxon>
        <taxon>Shewanellaceae</taxon>
        <taxon>Shewanella</taxon>
    </lineage>
</organism>
<gene>
    <name evidence="5" type="ORF">EXU30_16405</name>
</gene>
<dbReference type="EMBL" id="CP036200">
    <property type="protein sequence ID" value="QBF84080.1"/>
    <property type="molecule type" value="Genomic_DNA"/>
</dbReference>
<sequence>MENRKVLLTGGNLLQAHTWKGLLETRGIAVELKGEALLGGVGELPVDMQNVELWVEAAHLEAAQSLLENHQVERPQWKCVQCQELNQGNFELCWQCSAPKPKVCN</sequence>
<dbReference type="RefSeq" id="WP_130601833.1">
    <property type="nucleotide sequence ID" value="NZ_CP036200.1"/>
</dbReference>
<evidence type="ECO:0000313" key="5">
    <source>
        <dbReference type="EMBL" id="QBF84080.1"/>
    </source>
</evidence>
<dbReference type="Pfam" id="PF09413">
    <property type="entry name" value="DUF2007"/>
    <property type="match status" value="1"/>
</dbReference>
<dbReference type="InterPro" id="IPR001876">
    <property type="entry name" value="Znf_RanBP2"/>
</dbReference>
<dbReference type="AlphaFoldDB" id="A0A411PKN1"/>
<dbReference type="PROSITE" id="PS01358">
    <property type="entry name" value="ZF_RANBP2_1"/>
    <property type="match status" value="1"/>
</dbReference>
<evidence type="ECO:0000259" key="4">
    <source>
        <dbReference type="PROSITE" id="PS01358"/>
    </source>
</evidence>
<feature type="domain" description="RanBP2-type" evidence="4">
    <location>
        <begin position="77"/>
        <end position="96"/>
    </location>
</feature>
<proteinExistence type="predicted"/>
<dbReference type="InterPro" id="IPR018551">
    <property type="entry name" value="DUF2007"/>
</dbReference>
<dbReference type="OrthoDB" id="9814654at2"/>
<keyword evidence="2" id="KW-0863">Zinc-finger</keyword>
<name>A0A411PKN1_9GAMM</name>